<reference evidence="3 4" key="1">
    <citation type="submission" date="2020-08" db="EMBL/GenBank/DDBJ databases">
        <title>Genomic Encyclopedia of Type Strains, Phase III (KMG-III): the genomes of soil and plant-associated and newly described type strains.</title>
        <authorList>
            <person name="Whitman W."/>
        </authorList>
    </citation>
    <scope>NUCLEOTIDE SEQUENCE [LARGE SCALE GENOMIC DNA]</scope>
    <source>
        <strain evidence="3 4">CECT 3237</strain>
    </source>
</reference>
<comment type="caution">
    <text evidence="3">The sequence shown here is derived from an EMBL/GenBank/DDBJ whole genome shotgun (WGS) entry which is preliminary data.</text>
</comment>
<dbReference type="AlphaFoldDB" id="A0A7W5F3Z3"/>
<dbReference type="InterPro" id="IPR029030">
    <property type="entry name" value="Caspase-like_dom_sf"/>
</dbReference>
<dbReference type="InterPro" id="IPR011990">
    <property type="entry name" value="TPR-like_helical_dom_sf"/>
</dbReference>
<dbReference type="Pfam" id="PF00656">
    <property type="entry name" value="Peptidase_C14"/>
    <property type="match status" value="1"/>
</dbReference>
<feature type="region of interest" description="Disordered" evidence="1">
    <location>
        <begin position="241"/>
        <end position="261"/>
    </location>
</feature>
<gene>
    <name evidence="3" type="ORF">FHS41_005747</name>
</gene>
<sequence>MNEASEFKATALCVVCESYDDSRTFPQLVGAKAQMEEIAGLLEGLGFDVRLVGGGNPDRAAFDREVEEWSEGWRRSGGRKPALILWSGHGVLADDELRLVLSDLKPGDHVGTRKVRIRRQGVSTEELIGYAVSSEADQILVVVDTCYAGDGVGDGVRTVLKHWSEISLPPGRTKWLGSMASCQRNETSDGDGPLLRALAAVLREGPRTDEYLSAWSAHNELVSGVELLAALPTRWEAEGQRPARAAVGDERPAFPNPLARPGTAPALVEHLVLAARGVGHREEGWFFSGRQRVLGEIIAWMEAATPGLFLVTGPAGCGKSAVLGRVATLADPEQRQEAERQGALREGDPDPGVRDARSFAAVHLRGLDATQAAAELAARLGLPEPRNADALRAELRELPTPPVLVLDGLDEVPAEHTQGVIEELVFPLSRMLPVLVGSRERPFRGRLKEGETLPDALVRHIGDSVTTVDLEAEPDTRQDIAEYVRRRCEAAEVDGAGVAEALADRATAQDGGFLFARLVTGFLVARLRELEGLQGTEDLLSGLPDSVEAAFEEDLHSGPRRVRDDGTELPSAARDLLTALAWAAGRGMPAGGVWEAVASALGGQGVVYDEGDLDWVLSAYGRYIVEDGAGTQAVYRLYHREFVSHLRRREGPGRAAAEVVVLRAVVDLLKRQAEAGGWERVDPYVQTWLSRHAAWASVPGPGIDVLRDLVVWDRENALPHLAEALLEVSVALSGNAHHTAAVEFAREATDIYRDLADRDTVCLPDLAGSLNNLANHLAEAGDRQGALEPAHEAVRHYTQLARTNPAAYLPNLAGSLNNLAIRLAETGDRQGALEPAHEAVRIRRQLAHTNPAAYLPNLAMALNNLANHLAETGDEPAAIQAYTDTAAGLAQAHPAATRAIEYERAAFQLGRPEPTRTSGLLGLIRIVNDESADQPGEIALRARQTLRAHAHTSRDCRESLEQTWRQETDTAAPDWLSLSEDTLNLVVEWVNTPTWTDSRTFWSRHADALGDDEAATALAEFALAWPVAEQHQRIRELVLSEGVDSVFPALILRDTLSGWLACENWDDSKRFFQEHSELLLDESAEKALTETDDVTPGIAVHAALLRIARTEDIDTAFQCVQDRGALQRHALRALNDGDAQALAYAAAIEGSVFDDELSSATHHQAALLLAGDPESLDLDALAEAASEADPETRNRLTSELATLATRSSDPQHTAHWFRLVQALTQTRP</sequence>
<dbReference type="InterPro" id="IPR027417">
    <property type="entry name" value="P-loop_NTPase"/>
</dbReference>
<protein>
    <recommendedName>
        <fullName evidence="2">Peptidase C14 caspase domain-containing protein</fullName>
    </recommendedName>
</protein>
<dbReference type="Pfam" id="PF13374">
    <property type="entry name" value="TPR_10"/>
    <property type="match status" value="1"/>
</dbReference>
<dbReference type="GO" id="GO:0006508">
    <property type="term" value="P:proteolysis"/>
    <property type="evidence" value="ECO:0007669"/>
    <property type="project" value="InterPro"/>
</dbReference>
<proteinExistence type="predicted"/>
<dbReference type="SUPFAM" id="SSF52129">
    <property type="entry name" value="Caspase-like"/>
    <property type="match status" value="1"/>
</dbReference>
<dbReference type="PANTHER" id="PTHR19959">
    <property type="entry name" value="KINESIN LIGHT CHAIN"/>
    <property type="match status" value="1"/>
</dbReference>
<evidence type="ECO:0000259" key="2">
    <source>
        <dbReference type="Pfam" id="PF00656"/>
    </source>
</evidence>
<name>A0A7W5F3Z3_9ACTN</name>
<keyword evidence="4" id="KW-1185">Reference proteome</keyword>
<organism evidence="3 4">
    <name type="scientific">Streptomyces violarus</name>
    <dbReference type="NCBI Taxonomy" id="67380"/>
    <lineage>
        <taxon>Bacteria</taxon>
        <taxon>Bacillati</taxon>
        <taxon>Actinomycetota</taxon>
        <taxon>Actinomycetes</taxon>
        <taxon>Kitasatosporales</taxon>
        <taxon>Streptomycetaceae</taxon>
        <taxon>Streptomyces</taxon>
    </lineage>
</organism>
<dbReference type="Proteomes" id="UP000572907">
    <property type="component" value="Unassembled WGS sequence"/>
</dbReference>
<evidence type="ECO:0000313" key="3">
    <source>
        <dbReference type="EMBL" id="MBB3079215.1"/>
    </source>
</evidence>
<feature type="region of interest" description="Disordered" evidence="1">
    <location>
        <begin position="330"/>
        <end position="353"/>
    </location>
</feature>
<dbReference type="SUPFAM" id="SSF48452">
    <property type="entry name" value="TPR-like"/>
    <property type="match status" value="1"/>
</dbReference>
<dbReference type="SUPFAM" id="SSF52540">
    <property type="entry name" value="P-loop containing nucleoside triphosphate hydrolases"/>
    <property type="match status" value="1"/>
</dbReference>
<feature type="compositionally biased region" description="Basic and acidic residues" evidence="1">
    <location>
        <begin position="241"/>
        <end position="252"/>
    </location>
</feature>
<evidence type="ECO:0000256" key="1">
    <source>
        <dbReference type="SAM" id="MobiDB-lite"/>
    </source>
</evidence>
<dbReference type="InterPro" id="IPR011600">
    <property type="entry name" value="Pept_C14_caspase"/>
</dbReference>
<accession>A0A7W5F3Z3</accession>
<dbReference type="PANTHER" id="PTHR19959:SF119">
    <property type="entry name" value="FUNGAL LIPASE-LIKE DOMAIN-CONTAINING PROTEIN"/>
    <property type="match status" value="1"/>
</dbReference>
<feature type="compositionally biased region" description="Basic and acidic residues" evidence="1">
    <location>
        <begin position="332"/>
        <end position="353"/>
    </location>
</feature>
<evidence type="ECO:0000313" key="4">
    <source>
        <dbReference type="Proteomes" id="UP000572907"/>
    </source>
</evidence>
<dbReference type="EMBL" id="JACHXE010000006">
    <property type="protein sequence ID" value="MBB3079215.1"/>
    <property type="molecule type" value="Genomic_DNA"/>
</dbReference>
<dbReference type="Gene3D" id="1.25.40.10">
    <property type="entry name" value="Tetratricopeptide repeat domain"/>
    <property type="match status" value="1"/>
</dbReference>
<dbReference type="RefSeq" id="WP_325100546.1">
    <property type="nucleotide sequence ID" value="NZ_JACHXE010000006.1"/>
</dbReference>
<feature type="domain" description="Peptidase C14 caspase" evidence="2">
    <location>
        <begin position="11"/>
        <end position="223"/>
    </location>
</feature>
<dbReference type="Gene3D" id="3.40.50.1460">
    <property type="match status" value="1"/>
</dbReference>
<dbReference type="GO" id="GO:0004197">
    <property type="term" value="F:cysteine-type endopeptidase activity"/>
    <property type="evidence" value="ECO:0007669"/>
    <property type="project" value="InterPro"/>
</dbReference>